<reference evidence="2" key="1">
    <citation type="submission" date="2020-05" db="EMBL/GenBank/DDBJ databases">
        <authorList>
            <person name="Chiriac C."/>
            <person name="Salcher M."/>
            <person name="Ghai R."/>
            <person name="Kavagutti S V."/>
        </authorList>
    </citation>
    <scope>NUCLEOTIDE SEQUENCE</scope>
</reference>
<organism evidence="2">
    <name type="scientific">freshwater metagenome</name>
    <dbReference type="NCBI Taxonomy" id="449393"/>
    <lineage>
        <taxon>unclassified sequences</taxon>
        <taxon>metagenomes</taxon>
        <taxon>ecological metagenomes</taxon>
    </lineage>
</organism>
<evidence type="ECO:0000259" key="1">
    <source>
        <dbReference type="Pfam" id="PF14240"/>
    </source>
</evidence>
<dbReference type="InterPro" id="IPR025924">
    <property type="entry name" value="YHYH_dom"/>
</dbReference>
<dbReference type="PANTHER" id="PTHR30289">
    <property type="entry name" value="UNCHARACTERIZED PROTEIN YBCL-RELATED"/>
    <property type="match status" value="1"/>
</dbReference>
<evidence type="ECO:0000313" key="2">
    <source>
        <dbReference type="EMBL" id="CAB4966545.1"/>
    </source>
</evidence>
<dbReference type="Pfam" id="PF14240">
    <property type="entry name" value="YHYH"/>
    <property type="match status" value="1"/>
</dbReference>
<proteinExistence type="predicted"/>
<dbReference type="EMBL" id="CAFBNE010000124">
    <property type="protein sequence ID" value="CAB4966545.1"/>
    <property type="molecule type" value="Genomic_DNA"/>
</dbReference>
<gene>
    <name evidence="2" type="ORF">UFOPK3772_02817</name>
</gene>
<name>A0A6J7LFW4_9ZZZZ</name>
<feature type="domain" description="YHYH" evidence="1">
    <location>
        <begin position="138"/>
        <end position="237"/>
    </location>
</feature>
<accession>A0A6J7LFW4</accession>
<protein>
    <submittedName>
        <fullName evidence="2">Unannotated protein</fullName>
    </submittedName>
</protein>
<dbReference type="PANTHER" id="PTHR30289:SF8">
    <property type="entry name" value="YHYH DOMAIN-CONTAINING PROTEIN"/>
    <property type="match status" value="1"/>
</dbReference>
<sequence>MRSPVRALIVLAGIISLTLVAAPMAMAHESVVSEPRSADARMPSAPSPGAACKKQGATSGTFTCKKVKSKLVWVAAAAVSLQDPLCSASTYTSQVSSVSCSGNSITFRSNGLPGSAFTTMVGITATNQQYPRPHDYSFTFPRTPAAAAAPTVPGSGAIGVAVNGVPLFSPWTQGAILQHTLDMGELDVCGGHAGRGDDYHYHIAPKCLIDSLGAAKVETQKSPIGIANDGNPIRALGWFQPSASVESQLDKCRGMRDAAGKYFYNVQSTAKWDILNCFTNQVVNTSRDNWTGRFDSQGNPIVGAKVALTITNSSTVEASGVKCYVMEGDLRNQQVIQTDQSVKSTSGPTAIFYCDPACYTEFFEPTARFPGGSVYYERVTTRCPSGFNPQSLPLLAGYAGPSLGKRAAQG</sequence>
<dbReference type="AlphaFoldDB" id="A0A6J7LFW4"/>